<evidence type="ECO:0000313" key="3">
    <source>
        <dbReference type="Proteomes" id="UP000193411"/>
    </source>
</evidence>
<accession>A0A1Y2H624</accession>
<dbReference type="OrthoDB" id="5589008at2759"/>
<comment type="caution">
    <text evidence="2">The sequence shown here is derived from an EMBL/GenBank/DDBJ whole genome shotgun (WGS) entry which is preliminary data.</text>
</comment>
<protein>
    <submittedName>
        <fullName evidence="2">Uncharacterized protein</fullName>
    </submittedName>
</protein>
<dbReference type="EMBL" id="MCFL01000192">
    <property type="protein sequence ID" value="ORZ29451.1"/>
    <property type="molecule type" value="Genomic_DNA"/>
</dbReference>
<proteinExistence type="predicted"/>
<feature type="region of interest" description="Disordered" evidence="1">
    <location>
        <begin position="283"/>
        <end position="305"/>
    </location>
</feature>
<dbReference type="AlphaFoldDB" id="A0A1Y2H624"/>
<dbReference type="Proteomes" id="UP000193411">
    <property type="component" value="Unassembled WGS sequence"/>
</dbReference>
<evidence type="ECO:0000256" key="1">
    <source>
        <dbReference type="SAM" id="MobiDB-lite"/>
    </source>
</evidence>
<keyword evidence="3" id="KW-1185">Reference proteome</keyword>
<name>A0A1Y2H624_9FUNG</name>
<evidence type="ECO:0000313" key="2">
    <source>
        <dbReference type="EMBL" id="ORZ29451.1"/>
    </source>
</evidence>
<feature type="region of interest" description="Disordered" evidence="1">
    <location>
        <begin position="49"/>
        <end position="87"/>
    </location>
</feature>
<organism evidence="2 3">
    <name type="scientific">Catenaria anguillulae PL171</name>
    <dbReference type="NCBI Taxonomy" id="765915"/>
    <lineage>
        <taxon>Eukaryota</taxon>
        <taxon>Fungi</taxon>
        <taxon>Fungi incertae sedis</taxon>
        <taxon>Blastocladiomycota</taxon>
        <taxon>Blastocladiomycetes</taxon>
        <taxon>Blastocladiales</taxon>
        <taxon>Catenariaceae</taxon>
        <taxon>Catenaria</taxon>
    </lineage>
</organism>
<gene>
    <name evidence="2" type="ORF">BCR44DRAFT_1093906</name>
</gene>
<sequence>MTVQPTLTKLTAAVGRQLAQPRPAAVAATRGLPQVRLPASRRPMHFYATRPASVQSSPTPDQAARSPEADSRRFVSTLPGMDPTSTTADQDPIINLSFTTLASLFVTSTLGLVLGSLAAIGLSHALEATGVFAYVDEDEEGDNDADEGAIDDGNANVVIGNVDLTFAANEVANVGKGGEEAEEAPLVGVMARRLALEATGDLSLGVTVNLHRWDPAARAFQLMQLKSFLHALDDALHTTQPDGSQVPVVLDEDTAKEVAAVRAFAVASVARIEARLKSELVARPPDAVDAEAEGAAEAPTSGKGK</sequence>
<reference evidence="2 3" key="1">
    <citation type="submission" date="2016-07" db="EMBL/GenBank/DDBJ databases">
        <title>Pervasive Adenine N6-methylation of Active Genes in Fungi.</title>
        <authorList>
            <consortium name="DOE Joint Genome Institute"/>
            <person name="Mondo S.J."/>
            <person name="Dannebaum R.O."/>
            <person name="Kuo R.C."/>
            <person name="Labutti K."/>
            <person name="Haridas S."/>
            <person name="Kuo A."/>
            <person name="Salamov A."/>
            <person name="Ahrendt S.R."/>
            <person name="Lipzen A."/>
            <person name="Sullivan W."/>
            <person name="Andreopoulos W.B."/>
            <person name="Clum A."/>
            <person name="Lindquist E."/>
            <person name="Daum C."/>
            <person name="Ramamoorthy G.K."/>
            <person name="Gryganskyi A."/>
            <person name="Culley D."/>
            <person name="Magnuson J.K."/>
            <person name="James T.Y."/>
            <person name="O'Malley M.A."/>
            <person name="Stajich J.E."/>
            <person name="Spatafora J.W."/>
            <person name="Visel A."/>
            <person name="Grigoriev I.V."/>
        </authorList>
    </citation>
    <scope>NUCLEOTIDE SEQUENCE [LARGE SCALE GENOMIC DNA]</scope>
    <source>
        <strain evidence="2 3">PL171</strain>
    </source>
</reference>